<organism evidence="2 3">
    <name type="scientific">Neurospora hispaniola</name>
    <dbReference type="NCBI Taxonomy" id="588809"/>
    <lineage>
        <taxon>Eukaryota</taxon>
        <taxon>Fungi</taxon>
        <taxon>Dikarya</taxon>
        <taxon>Ascomycota</taxon>
        <taxon>Pezizomycotina</taxon>
        <taxon>Sordariomycetes</taxon>
        <taxon>Sordariomycetidae</taxon>
        <taxon>Sordariales</taxon>
        <taxon>Sordariaceae</taxon>
        <taxon>Neurospora</taxon>
    </lineage>
</organism>
<feature type="region of interest" description="Disordered" evidence="1">
    <location>
        <begin position="1"/>
        <end position="77"/>
    </location>
</feature>
<name>A0AAJ0IHB8_9PEZI</name>
<feature type="compositionally biased region" description="Low complexity" evidence="1">
    <location>
        <begin position="1"/>
        <end position="13"/>
    </location>
</feature>
<evidence type="ECO:0000313" key="3">
    <source>
        <dbReference type="Proteomes" id="UP001285908"/>
    </source>
</evidence>
<dbReference type="RefSeq" id="XP_062698038.1">
    <property type="nucleotide sequence ID" value="XM_062839664.1"/>
</dbReference>
<comment type="caution">
    <text evidence="2">The sequence shown here is derived from an EMBL/GenBank/DDBJ whole genome shotgun (WGS) entry which is preliminary data.</text>
</comment>
<dbReference type="Proteomes" id="UP001285908">
    <property type="component" value="Unassembled WGS sequence"/>
</dbReference>
<sequence>MSITTTTTTTTTTSVPPRPRMTTFTPRTEPSASNPRWIRMPQTLPFTPKAPTPFASGRATSQLPSSAPAPLRRSRSR</sequence>
<dbReference type="GeneID" id="87877286"/>
<dbReference type="AlphaFoldDB" id="A0AAJ0IHB8"/>
<proteinExistence type="predicted"/>
<keyword evidence="3" id="KW-1185">Reference proteome</keyword>
<evidence type="ECO:0000313" key="2">
    <source>
        <dbReference type="EMBL" id="KAK3500405.1"/>
    </source>
</evidence>
<protein>
    <submittedName>
        <fullName evidence="2">Uncharacterized protein</fullName>
    </submittedName>
</protein>
<accession>A0AAJ0IHB8</accession>
<gene>
    <name evidence="2" type="ORF">B0T23DRAFT_417704</name>
</gene>
<evidence type="ECO:0000256" key="1">
    <source>
        <dbReference type="SAM" id="MobiDB-lite"/>
    </source>
</evidence>
<dbReference type="EMBL" id="JAULSX010000001">
    <property type="protein sequence ID" value="KAK3500405.1"/>
    <property type="molecule type" value="Genomic_DNA"/>
</dbReference>
<reference evidence="2 3" key="1">
    <citation type="journal article" date="2023" name="Mol. Phylogenet. Evol.">
        <title>Genome-scale phylogeny and comparative genomics of the fungal order Sordariales.</title>
        <authorList>
            <person name="Hensen N."/>
            <person name="Bonometti L."/>
            <person name="Westerberg I."/>
            <person name="Brannstrom I.O."/>
            <person name="Guillou S."/>
            <person name="Cros-Aarteil S."/>
            <person name="Calhoun S."/>
            <person name="Haridas S."/>
            <person name="Kuo A."/>
            <person name="Mondo S."/>
            <person name="Pangilinan J."/>
            <person name="Riley R."/>
            <person name="LaButti K."/>
            <person name="Andreopoulos B."/>
            <person name="Lipzen A."/>
            <person name="Chen C."/>
            <person name="Yan M."/>
            <person name="Daum C."/>
            <person name="Ng V."/>
            <person name="Clum A."/>
            <person name="Steindorff A."/>
            <person name="Ohm R.A."/>
            <person name="Martin F."/>
            <person name="Silar P."/>
            <person name="Natvig D.O."/>
            <person name="Lalanne C."/>
            <person name="Gautier V."/>
            <person name="Ament-Velasquez S.L."/>
            <person name="Kruys A."/>
            <person name="Hutchinson M.I."/>
            <person name="Powell A.J."/>
            <person name="Barry K."/>
            <person name="Miller A.N."/>
            <person name="Grigoriev I.V."/>
            <person name="Debuchy R."/>
            <person name="Gladieux P."/>
            <person name="Hiltunen Thoren M."/>
            <person name="Johannesson H."/>
        </authorList>
    </citation>
    <scope>NUCLEOTIDE SEQUENCE [LARGE SCALE GENOMIC DNA]</scope>
    <source>
        <strain evidence="2 3">FGSC 10403</strain>
    </source>
</reference>